<evidence type="ECO:0000313" key="2">
    <source>
        <dbReference type="EMBL" id="SPD66378.1"/>
    </source>
</evidence>
<protein>
    <submittedName>
        <fullName evidence="2">Uncharacterized protein</fullName>
    </submittedName>
</protein>
<dbReference type="Proteomes" id="UP000254259">
    <property type="component" value="Plasmid CBM2636_mp"/>
</dbReference>
<sequence length="99" mass="10735">MLGPVGGADPGAGGGEARSRGWWPWPLSYYCGKREPRENPCLRVGRAPLSCGCTSLRSASAPGTPHSLPVWLQVILSLEIPDRPGVRVKRFCFKSLRFG</sequence>
<geneLocation type="plasmid" evidence="3">
    <name>cbm2636_mp</name>
</geneLocation>
<name>A0A9Q7UYX0_9BURK</name>
<feature type="region of interest" description="Disordered" evidence="1">
    <location>
        <begin position="1"/>
        <end position="20"/>
    </location>
</feature>
<reference evidence="2 3" key="1">
    <citation type="submission" date="2018-01" db="EMBL/GenBank/DDBJ databases">
        <authorList>
            <person name="Clerissi C."/>
        </authorList>
    </citation>
    <scope>NUCLEOTIDE SEQUENCE [LARGE SCALE GENOMIC DNA]</scope>
    <source>
        <strain evidence="2">Cupriavidus taiwanensis SWF 66322</strain>
        <plasmid evidence="3">cbm2636_mp</plasmid>
    </source>
</reference>
<accession>A0A9Q7UYX0</accession>
<organism evidence="2 3">
    <name type="scientific">Cupriavidus taiwanensis</name>
    <dbReference type="NCBI Taxonomy" id="164546"/>
    <lineage>
        <taxon>Bacteria</taxon>
        <taxon>Pseudomonadati</taxon>
        <taxon>Pseudomonadota</taxon>
        <taxon>Betaproteobacteria</taxon>
        <taxon>Burkholderiales</taxon>
        <taxon>Burkholderiaceae</taxon>
        <taxon>Cupriavidus</taxon>
    </lineage>
</organism>
<evidence type="ECO:0000313" key="3">
    <source>
        <dbReference type="Proteomes" id="UP000254259"/>
    </source>
</evidence>
<dbReference type="EMBL" id="LT984814">
    <property type="protein sequence ID" value="SPD66378.1"/>
    <property type="molecule type" value="Genomic_DNA"/>
</dbReference>
<gene>
    <name evidence="2" type="ORF">CBM2636_MP10007</name>
</gene>
<dbReference type="AlphaFoldDB" id="A0A9Q7UYX0"/>
<keyword evidence="2" id="KW-0614">Plasmid</keyword>
<proteinExistence type="predicted"/>
<feature type="compositionally biased region" description="Gly residues" evidence="1">
    <location>
        <begin position="1"/>
        <end position="16"/>
    </location>
</feature>
<evidence type="ECO:0000256" key="1">
    <source>
        <dbReference type="SAM" id="MobiDB-lite"/>
    </source>
</evidence>